<evidence type="ECO:0000256" key="5">
    <source>
        <dbReference type="ARBA" id="ARBA00023015"/>
    </source>
</evidence>
<name>A0ABQ2B6T3_9MICO</name>
<accession>A0ABQ2B6T3</accession>
<keyword evidence="5 9" id="KW-0805">Transcription regulation</keyword>
<evidence type="ECO:0000313" key="13">
    <source>
        <dbReference type="EMBL" id="GGI09428.1"/>
    </source>
</evidence>
<evidence type="ECO:0000256" key="2">
    <source>
        <dbReference type="ARBA" id="ARBA00022490"/>
    </source>
</evidence>
<evidence type="ECO:0000256" key="8">
    <source>
        <dbReference type="ARBA" id="ARBA00023163"/>
    </source>
</evidence>
<dbReference type="Gene3D" id="1.10.10.10">
    <property type="entry name" value="Winged helix-like DNA-binding domain superfamily/Winged helix DNA-binding domain"/>
    <property type="match status" value="1"/>
</dbReference>
<evidence type="ECO:0000256" key="3">
    <source>
        <dbReference type="ARBA" id="ARBA00022553"/>
    </source>
</evidence>
<sequence length="235" mass="24979">MTDSQGSDLRVLVVEDEELTAQAHAEFVRRIPGYAVAGTALTGRSALSALGSLEEAGRPVHLVLLDLGLPDMGGLDVARALRAGRADVDILVITADDELPSLRAAAQAGVVGYLVKPFTYSAFAAKLRGYAQYRRALTAGGTGRQEQIDEALGLLHSGARPVLPKGLLPETLESVAAALRGSPRARSASEVGRELGVSRVTARRYLEHLVDRGEASRTPRHGHQGRPELEYSWAG</sequence>
<reference evidence="14" key="1">
    <citation type="journal article" date="2019" name="Int. J. Syst. Evol. Microbiol.">
        <title>The Global Catalogue of Microorganisms (GCM) 10K type strain sequencing project: providing services to taxonomists for standard genome sequencing and annotation.</title>
        <authorList>
            <consortium name="The Broad Institute Genomics Platform"/>
            <consortium name="The Broad Institute Genome Sequencing Center for Infectious Disease"/>
            <person name="Wu L."/>
            <person name="Ma J."/>
        </authorList>
    </citation>
    <scope>NUCLEOTIDE SEQUENCE [LARGE SCALE GENOMIC DNA]</scope>
    <source>
        <strain evidence="14">CCM 8653</strain>
    </source>
</reference>
<keyword evidence="2 9" id="KW-0963">Cytoplasm</keyword>
<dbReference type="Proteomes" id="UP000632535">
    <property type="component" value="Unassembled WGS sequence"/>
</dbReference>
<feature type="modified residue" description="4-aspartylphosphate" evidence="10">
    <location>
        <position position="66"/>
    </location>
</feature>
<keyword evidence="4 9" id="KW-0902">Two-component regulatory system</keyword>
<keyword evidence="8 9" id="KW-0804">Transcription</keyword>
<dbReference type="SUPFAM" id="SSF46785">
    <property type="entry name" value="Winged helix' DNA-binding domain"/>
    <property type="match status" value="1"/>
</dbReference>
<keyword evidence="6 9" id="KW-0238">DNA-binding</keyword>
<dbReference type="InterPro" id="IPR024187">
    <property type="entry name" value="Sig_transdc_resp-reg_cit/mal"/>
</dbReference>
<comment type="subcellular location">
    <subcellularLocation>
        <location evidence="1 9">Cytoplasm</location>
    </subcellularLocation>
</comment>
<evidence type="ECO:0000256" key="7">
    <source>
        <dbReference type="ARBA" id="ARBA00023159"/>
    </source>
</evidence>
<keyword evidence="7 9" id="KW-0010">Activator</keyword>
<dbReference type="PANTHER" id="PTHR45526">
    <property type="entry name" value="TRANSCRIPTIONAL REGULATORY PROTEIN DPIA"/>
    <property type="match status" value="1"/>
</dbReference>
<dbReference type="PANTHER" id="PTHR45526:SF1">
    <property type="entry name" value="TRANSCRIPTIONAL REGULATORY PROTEIN DCUR-RELATED"/>
    <property type="match status" value="1"/>
</dbReference>
<dbReference type="SUPFAM" id="SSF52172">
    <property type="entry name" value="CheY-like"/>
    <property type="match status" value="1"/>
</dbReference>
<evidence type="ECO:0000256" key="9">
    <source>
        <dbReference type="PIRNR" id="PIRNR006171"/>
    </source>
</evidence>
<dbReference type="InterPro" id="IPR036390">
    <property type="entry name" value="WH_DNA-bd_sf"/>
</dbReference>
<dbReference type="EMBL" id="BMDG01000008">
    <property type="protein sequence ID" value="GGI09428.1"/>
    <property type="molecule type" value="Genomic_DNA"/>
</dbReference>
<dbReference type="SMART" id="SM00448">
    <property type="entry name" value="REC"/>
    <property type="match status" value="1"/>
</dbReference>
<evidence type="ECO:0000256" key="10">
    <source>
        <dbReference type="PROSITE-ProRule" id="PRU00169"/>
    </source>
</evidence>
<dbReference type="RefSeq" id="WP_188524143.1">
    <property type="nucleotide sequence ID" value="NZ_BMDG01000008.1"/>
</dbReference>
<dbReference type="InterPro" id="IPR011006">
    <property type="entry name" value="CheY-like_superfamily"/>
</dbReference>
<evidence type="ECO:0000256" key="4">
    <source>
        <dbReference type="ARBA" id="ARBA00023012"/>
    </source>
</evidence>
<dbReference type="Pfam" id="PF00072">
    <property type="entry name" value="Response_reg"/>
    <property type="match status" value="1"/>
</dbReference>
<dbReference type="PIRSF" id="PIRSF006171">
    <property type="entry name" value="RR_citrat_malat"/>
    <property type="match status" value="1"/>
</dbReference>
<comment type="caution">
    <text evidence="13">The sequence shown here is derived from an EMBL/GenBank/DDBJ whole genome shotgun (WGS) entry which is preliminary data.</text>
</comment>
<keyword evidence="14" id="KW-1185">Reference proteome</keyword>
<feature type="domain" description="Response regulatory" evidence="12">
    <location>
        <begin position="10"/>
        <end position="131"/>
    </location>
</feature>
<evidence type="ECO:0000256" key="1">
    <source>
        <dbReference type="ARBA" id="ARBA00004496"/>
    </source>
</evidence>
<dbReference type="Gene3D" id="3.40.50.2300">
    <property type="match status" value="1"/>
</dbReference>
<dbReference type="InterPro" id="IPR036388">
    <property type="entry name" value="WH-like_DNA-bd_sf"/>
</dbReference>
<evidence type="ECO:0000313" key="14">
    <source>
        <dbReference type="Proteomes" id="UP000632535"/>
    </source>
</evidence>
<evidence type="ECO:0000256" key="11">
    <source>
        <dbReference type="SAM" id="MobiDB-lite"/>
    </source>
</evidence>
<evidence type="ECO:0000256" key="6">
    <source>
        <dbReference type="ARBA" id="ARBA00023125"/>
    </source>
</evidence>
<dbReference type="PROSITE" id="PS50110">
    <property type="entry name" value="RESPONSE_REGULATORY"/>
    <property type="match status" value="1"/>
</dbReference>
<dbReference type="InterPro" id="IPR051271">
    <property type="entry name" value="2C-system_Tx_regulators"/>
</dbReference>
<feature type="region of interest" description="Disordered" evidence="11">
    <location>
        <begin position="211"/>
        <end position="235"/>
    </location>
</feature>
<proteinExistence type="predicted"/>
<protein>
    <recommendedName>
        <fullName evidence="9">Transcriptional regulatory protein</fullName>
    </recommendedName>
</protein>
<dbReference type="InterPro" id="IPR001789">
    <property type="entry name" value="Sig_transdc_resp-reg_receiver"/>
</dbReference>
<organism evidence="13 14">
    <name type="scientific">Isoptericola cucumis</name>
    <dbReference type="NCBI Taxonomy" id="1776856"/>
    <lineage>
        <taxon>Bacteria</taxon>
        <taxon>Bacillati</taxon>
        <taxon>Actinomycetota</taxon>
        <taxon>Actinomycetes</taxon>
        <taxon>Micrococcales</taxon>
        <taxon>Promicromonosporaceae</taxon>
        <taxon>Isoptericola</taxon>
    </lineage>
</organism>
<evidence type="ECO:0000259" key="12">
    <source>
        <dbReference type="PROSITE" id="PS50110"/>
    </source>
</evidence>
<keyword evidence="3 10" id="KW-0597">Phosphoprotein</keyword>
<gene>
    <name evidence="13" type="ORF">GCM10007368_26130</name>
</gene>